<keyword evidence="3" id="KW-0067">ATP-binding</keyword>
<dbReference type="FunFam" id="3.40.50.300:FF:000032">
    <property type="entry name" value="Export ABC transporter ATP-binding protein"/>
    <property type="match status" value="1"/>
</dbReference>
<dbReference type="PANTHER" id="PTHR24220:SF86">
    <property type="entry name" value="ABC TRANSPORTER ABCH.1"/>
    <property type="match status" value="1"/>
</dbReference>
<dbReference type="Proteomes" id="UP000216312">
    <property type="component" value="Unassembled WGS sequence"/>
</dbReference>
<keyword evidence="4" id="KW-1133">Transmembrane helix</keyword>
<dbReference type="InterPro" id="IPR025857">
    <property type="entry name" value="MacB_PCD"/>
</dbReference>
<keyword evidence="4" id="KW-0812">Transmembrane</keyword>
<evidence type="ECO:0000259" key="5">
    <source>
        <dbReference type="PROSITE" id="PS50893"/>
    </source>
</evidence>
<dbReference type="Pfam" id="PF00005">
    <property type="entry name" value="ABC_tran"/>
    <property type="match status" value="1"/>
</dbReference>
<dbReference type="SUPFAM" id="SSF52540">
    <property type="entry name" value="P-loop containing nucleoside triphosphate hydrolases"/>
    <property type="match status" value="1"/>
</dbReference>
<name>A0A257LTG7_UNCW3</name>
<feature type="domain" description="ABC transporter" evidence="5">
    <location>
        <begin position="7"/>
        <end position="245"/>
    </location>
</feature>
<dbReference type="SMART" id="SM00382">
    <property type="entry name" value="AAA"/>
    <property type="match status" value="1"/>
</dbReference>
<evidence type="ECO:0000256" key="2">
    <source>
        <dbReference type="ARBA" id="ARBA00022741"/>
    </source>
</evidence>
<dbReference type="InterPro" id="IPR027417">
    <property type="entry name" value="P-loop_NTPase"/>
</dbReference>
<evidence type="ECO:0000256" key="1">
    <source>
        <dbReference type="ARBA" id="ARBA00022448"/>
    </source>
</evidence>
<dbReference type="InterPro" id="IPR017911">
    <property type="entry name" value="MacB-like_ATP-bd"/>
</dbReference>
<dbReference type="PROSITE" id="PS50893">
    <property type="entry name" value="ABC_TRANSPORTER_2"/>
    <property type="match status" value="1"/>
</dbReference>
<dbReference type="InterPro" id="IPR003593">
    <property type="entry name" value="AAA+_ATPase"/>
</dbReference>
<dbReference type="Gene3D" id="3.40.50.300">
    <property type="entry name" value="P-loop containing nucleotide triphosphate hydrolases"/>
    <property type="match status" value="1"/>
</dbReference>
<evidence type="ECO:0000256" key="3">
    <source>
        <dbReference type="ARBA" id="ARBA00022840"/>
    </source>
</evidence>
<dbReference type="InterPro" id="IPR015854">
    <property type="entry name" value="ABC_transpr_LolD-like"/>
</dbReference>
<dbReference type="GO" id="GO:0016887">
    <property type="term" value="F:ATP hydrolysis activity"/>
    <property type="evidence" value="ECO:0007669"/>
    <property type="project" value="InterPro"/>
</dbReference>
<dbReference type="GO" id="GO:0098796">
    <property type="term" value="C:membrane protein complex"/>
    <property type="evidence" value="ECO:0007669"/>
    <property type="project" value="UniProtKB-ARBA"/>
</dbReference>
<dbReference type="GO" id="GO:0005886">
    <property type="term" value="C:plasma membrane"/>
    <property type="evidence" value="ECO:0007669"/>
    <property type="project" value="TreeGrafter"/>
</dbReference>
<dbReference type="Pfam" id="PF12704">
    <property type="entry name" value="MacB_PCD"/>
    <property type="match status" value="1"/>
</dbReference>
<dbReference type="CDD" id="cd03255">
    <property type="entry name" value="ABC_MJ0796_LolCDE_FtsE"/>
    <property type="match status" value="1"/>
</dbReference>
<gene>
    <name evidence="6" type="ORF">CGW93_03825</name>
</gene>
<comment type="caution">
    <text evidence="6">The sequence shown here is derived from an EMBL/GenBank/DDBJ whole genome shotgun (WGS) entry which is preliminary data.</text>
</comment>
<feature type="transmembrane region" description="Helical" evidence="4">
    <location>
        <begin position="273"/>
        <end position="292"/>
    </location>
</feature>
<reference evidence="7" key="1">
    <citation type="submission" date="2017-07" db="EMBL/GenBank/DDBJ databases">
        <title>Novel pathways for hydrocarbon cycling and metabolic interdependencies in hydrothermal sediment communities.</title>
        <authorList>
            <person name="Dombrowski N."/>
            <person name="Seitz K."/>
            <person name="Teske A."/>
            <person name="Baker B."/>
        </authorList>
    </citation>
    <scope>NUCLEOTIDE SEQUENCE [LARGE SCALE GENOMIC DNA]</scope>
</reference>
<dbReference type="AlphaFoldDB" id="A0A257LTG7"/>
<evidence type="ECO:0000313" key="6">
    <source>
        <dbReference type="EMBL" id="OYV02779.1"/>
    </source>
</evidence>
<dbReference type="EMBL" id="NMUJ01000053">
    <property type="protein sequence ID" value="OYV02779.1"/>
    <property type="molecule type" value="Genomic_DNA"/>
</dbReference>
<proteinExistence type="predicted"/>
<feature type="transmembrane region" description="Helical" evidence="4">
    <location>
        <begin position="527"/>
        <end position="549"/>
    </location>
</feature>
<evidence type="ECO:0000313" key="7">
    <source>
        <dbReference type="Proteomes" id="UP000216312"/>
    </source>
</evidence>
<dbReference type="PROSITE" id="PS00211">
    <property type="entry name" value="ABC_TRANSPORTER_1"/>
    <property type="match status" value="1"/>
</dbReference>
<dbReference type="GO" id="GO:0005524">
    <property type="term" value="F:ATP binding"/>
    <property type="evidence" value="ECO:0007669"/>
    <property type="project" value="UniProtKB-KW"/>
</dbReference>
<organism evidence="6 7">
    <name type="scientific">candidate division WOR-3 bacterium 4484_18</name>
    <dbReference type="NCBI Taxonomy" id="2020626"/>
    <lineage>
        <taxon>Bacteria</taxon>
        <taxon>Bacteria division WOR-3</taxon>
    </lineage>
</organism>
<keyword evidence="2" id="KW-0547">Nucleotide-binding</keyword>
<dbReference type="PANTHER" id="PTHR24220">
    <property type="entry name" value="IMPORT ATP-BINDING PROTEIN"/>
    <property type="match status" value="1"/>
</dbReference>
<accession>A0A257LTG7</accession>
<dbReference type="InterPro" id="IPR003439">
    <property type="entry name" value="ABC_transporter-like_ATP-bd"/>
</dbReference>
<protein>
    <recommendedName>
        <fullName evidence="5">ABC transporter domain-containing protein</fullName>
    </recommendedName>
</protein>
<keyword evidence="4" id="KW-0472">Membrane</keyword>
<sequence>MKKPPLIHVSKVTKIYQVGKLEVIALREVSFDIDPGEFVSIMGPSGSGKTTLMHILGCLARPTSGEYYLDGRLVNTLNDNELALIRNQRIGFVFQLFNLLPRMTALDNVELPMLYSGISGDERKSRARLALEAVGLKARTYHYPNELSGGEQQRVAIARALVNEPEILLADEPTGNLDSQSGREVMSIFKSLHEQGKTVIVVTHDPEVASYADRVLHIRDGKIEKDERLRSHKVYVGNNKPVNHPQNSSFLGGLLTGLVSGYRAILHNRLRSLLTVLGIVIGVAAVIGMLGVGEGAKRHITTEIEKLGANVVMVFNRPPRTKEEAFEWRGRSKGLTYADAIAIKDKCTAVDHVAPEIRRNVVARYLNNEYEAEVIGTTPEYQMIRNHWPEYGRFINQDDLKSWAKICVLGKNVKKELFGDEYPIGKEIKLEGERFTVVGVMQEKGAFGWLRFDDQIFVPILTMQKRFTGDDRVQMILVQSKPDMADTASQQVHQLLLDRHNKVEDFVIRSQEEFRQTIEKTVGTFKIMLAGIAAISLIVGGIGIMNIMLVSVTERTNTIGNLMVGAGMFGPPRLWGGGQSVVTFSSVLLAFMFAVTVGIFFGMYPARKAARMDPVEALRYE</sequence>
<dbReference type="InterPro" id="IPR017871">
    <property type="entry name" value="ABC_transporter-like_CS"/>
</dbReference>
<keyword evidence="1" id="KW-0813">Transport</keyword>
<evidence type="ECO:0000256" key="4">
    <source>
        <dbReference type="SAM" id="Phobius"/>
    </source>
</evidence>
<feature type="transmembrane region" description="Helical" evidence="4">
    <location>
        <begin position="581"/>
        <end position="604"/>
    </location>
</feature>
<dbReference type="GO" id="GO:0022857">
    <property type="term" value="F:transmembrane transporter activity"/>
    <property type="evidence" value="ECO:0007669"/>
    <property type="project" value="TreeGrafter"/>
</dbReference>